<dbReference type="InterPro" id="IPR045128">
    <property type="entry name" value="PI31-like"/>
</dbReference>
<dbReference type="GO" id="GO:0043161">
    <property type="term" value="P:proteasome-mediated ubiquitin-dependent protein catabolic process"/>
    <property type="evidence" value="ECO:0007669"/>
    <property type="project" value="InterPro"/>
</dbReference>
<feature type="domain" description="PI31 proteasome regulator N-terminal" evidence="5">
    <location>
        <begin position="16"/>
        <end position="151"/>
    </location>
</feature>
<evidence type="ECO:0000256" key="4">
    <source>
        <dbReference type="SAM" id="MobiDB-lite"/>
    </source>
</evidence>
<dbReference type="Gene3D" id="3.40.1000.30">
    <property type="match status" value="1"/>
</dbReference>
<dbReference type="Pfam" id="PF11566">
    <property type="entry name" value="PI31_Prot_N"/>
    <property type="match status" value="1"/>
</dbReference>
<accession>A0A2L2Y7J4</accession>
<feature type="compositionally biased region" description="Basic and acidic residues" evidence="4">
    <location>
        <begin position="152"/>
        <end position="162"/>
    </location>
</feature>
<dbReference type="GO" id="GO:0070628">
    <property type="term" value="F:proteasome binding"/>
    <property type="evidence" value="ECO:0007669"/>
    <property type="project" value="InterPro"/>
</dbReference>
<feature type="region of interest" description="Disordered" evidence="4">
    <location>
        <begin position="247"/>
        <end position="287"/>
    </location>
</feature>
<evidence type="ECO:0000313" key="6">
    <source>
        <dbReference type="EMBL" id="LAA03290.1"/>
    </source>
</evidence>
<sequence length="287" mass="31507">MSGITGLEVLFSAIKNDLKSKEDCAVAAIHWLLIRSDLLCVGVGELFSDNDAGKVTELLPDNWNESQDAYCLRYCCKDLKNRYLLKIVKTGCNLHVDFAMNEDTVTATTIATNDFVSDDFNNFSQTYKKLNELKSQVKKDILKNIVDAKKKTIASPDKETKKKASPKNEPNKESPQARIPENRPIPVGIPDSRHPMPFAYPQIGASDLDPLGRGVGGMLFDPFGPGAPARPGFGGSRGGRFGSGNTGLPPGAVPPGARFDPFSPVYPDRFNPNPDHFRPPDYDNMFM</sequence>
<evidence type="ECO:0000259" key="5">
    <source>
        <dbReference type="Pfam" id="PF11566"/>
    </source>
</evidence>
<comment type="similarity">
    <text evidence="1">Belongs to the proteasome inhibitor PI31 family.</text>
</comment>
<organism evidence="6">
    <name type="scientific">Parasteatoda tepidariorum</name>
    <name type="common">Common house spider</name>
    <name type="synonym">Achaearanea tepidariorum</name>
    <dbReference type="NCBI Taxonomy" id="114398"/>
    <lineage>
        <taxon>Eukaryota</taxon>
        <taxon>Metazoa</taxon>
        <taxon>Ecdysozoa</taxon>
        <taxon>Arthropoda</taxon>
        <taxon>Chelicerata</taxon>
        <taxon>Arachnida</taxon>
        <taxon>Araneae</taxon>
        <taxon>Araneomorphae</taxon>
        <taxon>Entelegynae</taxon>
        <taxon>Araneoidea</taxon>
        <taxon>Theridiidae</taxon>
        <taxon>Parasteatoda</taxon>
    </lineage>
</organism>
<proteinExistence type="evidence at transcript level"/>
<dbReference type="PANTHER" id="PTHR13266:SF1">
    <property type="entry name" value="PROTEASOME INHIBITOR PI31 SUBUNIT"/>
    <property type="match status" value="1"/>
</dbReference>
<feature type="region of interest" description="Disordered" evidence="4">
    <location>
        <begin position="152"/>
        <end position="189"/>
    </location>
</feature>
<evidence type="ECO:0000256" key="3">
    <source>
        <dbReference type="ARBA" id="ARBA00022942"/>
    </source>
</evidence>
<name>A0A2L2Y7J4_PARTP</name>
<evidence type="ECO:0000256" key="1">
    <source>
        <dbReference type="ARBA" id="ARBA00006405"/>
    </source>
</evidence>
<protein>
    <recommendedName>
        <fullName evidence="2">Proteasome inhibitor PI31 subunit</fullName>
    </recommendedName>
</protein>
<dbReference type="EMBL" id="IAAA01005817">
    <property type="protein sequence ID" value="LAA03290.1"/>
    <property type="molecule type" value="mRNA"/>
</dbReference>
<reference evidence="6" key="1">
    <citation type="journal article" date="2016" name="Mol. Ecol. Resour.">
        <title>Evaluation of the impact of RNA preservation methods of spiders for de novo transcriptome assembly.</title>
        <authorList>
            <person name="Kono N."/>
            <person name="Nakamura H."/>
            <person name="Ito Y."/>
            <person name="Tomita M."/>
            <person name="Arakawa K."/>
        </authorList>
    </citation>
    <scope>NUCLEOTIDE SEQUENCE</scope>
    <source>
        <tissue evidence="6">Whole body</tissue>
    </source>
</reference>
<evidence type="ECO:0000256" key="2">
    <source>
        <dbReference type="ARBA" id="ARBA00015575"/>
    </source>
</evidence>
<dbReference type="AlphaFoldDB" id="A0A2L2Y7J4"/>
<dbReference type="GO" id="GO:0000502">
    <property type="term" value="C:proteasome complex"/>
    <property type="evidence" value="ECO:0007669"/>
    <property type="project" value="UniProtKB-KW"/>
</dbReference>
<dbReference type="InterPro" id="IPR021625">
    <property type="entry name" value="PI31_Prot_N"/>
</dbReference>
<dbReference type="EMBL" id="IAAA01005816">
    <property type="protein sequence ID" value="LAA03286.1"/>
    <property type="molecule type" value="mRNA"/>
</dbReference>
<keyword evidence="3 6" id="KW-0647">Proteasome</keyword>
<dbReference type="GO" id="GO:0004866">
    <property type="term" value="F:endopeptidase inhibitor activity"/>
    <property type="evidence" value="ECO:0007669"/>
    <property type="project" value="InterPro"/>
</dbReference>
<dbReference type="PANTHER" id="PTHR13266">
    <property type="entry name" value="PROTEASOME INHIBITOR"/>
    <property type="match status" value="1"/>
</dbReference>
<dbReference type="OrthoDB" id="68090at2759"/>